<name>A4XB00_SALTO</name>
<dbReference type="PANTHER" id="PTHR11319">
    <property type="entry name" value="G PROTEIN-COUPLED RECEPTOR-RELATED"/>
    <property type="match status" value="1"/>
</dbReference>
<organism evidence="2 3">
    <name type="scientific">Salinispora tropica (strain ATCC BAA-916 / DSM 44818 / JCM 13857 / NBRC 105044 / CNB-440)</name>
    <dbReference type="NCBI Taxonomy" id="369723"/>
    <lineage>
        <taxon>Bacteria</taxon>
        <taxon>Bacillati</taxon>
        <taxon>Actinomycetota</taxon>
        <taxon>Actinomycetes</taxon>
        <taxon>Micromonosporales</taxon>
        <taxon>Micromonosporaceae</taxon>
        <taxon>Salinispora</taxon>
    </lineage>
</organism>
<proteinExistence type="predicted"/>
<dbReference type="PANTHER" id="PTHR11319:SF35">
    <property type="entry name" value="OUTER MEMBRANE PROTEIN PMPC-RELATED"/>
    <property type="match status" value="1"/>
</dbReference>
<dbReference type="SUPFAM" id="SSF51126">
    <property type="entry name" value="Pectin lyase-like"/>
    <property type="match status" value="1"/>
</dbReference>
<dbReference type="InterPro" id="IPR006626">
    <property type="entry name" value="PbH1"/>
</dbReference>
<dbReference type="PROSITE" id="PS51318">
    <property type="entry name" value="TAT"/>
    <property type="match status" value="1"/>
</dbReference>
<feature type="region of interest" description="Disordered" evidence="1">
    <location>
        <begin position="54"/>
        <end position="117"/>
    </location>
</feature>
<dbReference type="InterPro" id="IPR006311">
    <property type="entry name" value="TAT_signal"/>
</dbReference>
<dbReference type="HOGENOM" id="CLU_027862_0_0_11"/>
<feature type="compositionally biased region" description="Basic and acidic residues" evidence="1">
    <location>
        <begin position="102"/>
        <end position="117"/>
    </location>
</feature>
<evidence type="ECO:0000256" key="1">
    <source>
        <dbReference type="SAM" id="MobiDB-lite"/>
    </source>
</evidence>
<evidence type="ECO:0000313" key="2">
    <source>
        <dbReference type="EMBL" id="ABP56099.1"/>
    </source>
</evidence>
<accession>A4XB00</accession>
<dbReference type="EMBL" id="CP000667">
    <property type="protein sequence ID" value="ABP56099.1"/>
    <property type="molecule type" value="Genomic_DNA"/>
</dbReference>
<dbReference type="KEGG" id="stp:Strop_3668"/>
<dbReference type="Gene3D" id="2.160.20.10">
    <property type="entry name" value="Single-stranded right-handed beta-helix, Pectin lyase-like"/>
    <property type="match status" value="1"/>
</dbReference>
<feature type="compositionally biased region" description="Basic and acidic residues" evidence="1">
    <location>
        <begin position="67"/>
        <end position="82"/>
    </location>
</feature>
<protein>
    <recommendedName>
        <fullName evidence="4">Polymorphic outer membrane protein</fullName>
    </recommendedName>
</protein>
<evidence type="ECO:0000313" key="3">
    <source>
        <dbReference type="Proteomes" id="UP000000235"/>
    </source>
</evidence>
<keyword evidence="3" id="KW-1185">Reference proteome</keyword>
<evidence type="ECO:0008006" key="4">
    <source>
        <dbReference type="Google" id="ProtNLM"/>
    </source>
</evidence>
<dbReference type="InterPro" id="IPR012334">
    <property type="entry name" value="Pectin_lyas_fold"/>
</dbReference>
<gene>
    <name evidence="2" type="ordered locus">Strop_3668</name>
</gene>
<sequence>MRTRSATPGEGATVDRSPRWRRVLPTAAVIGAAALTGSAGAPFLGQRAATAMGPGLGPATVTGAPAPDRERPHSDRYTDKGDGTWMGAWGVAGDPGWHGTRHRDGAESKKRTDKKEKYTTVPCDSDALIAAITAANAAGGGRLSLAEKCRYTLTINLDGNGLPEILAPIKIRGNGATIVRAANAEAFRIVTVGIGGDLELRDLRIKGGQSEGDGGGIFVEAGGRLRLDHVTMADNISTGDDGDGGGIANEGQSTIVHSTITQNISANDGGGVHNDGNGSVTIKKSVIAKNQAGDTGGGVENDGAAIKIAYSVVHGNNAVDDGGGVYTCAGVTTISRTVVSDNHAGDTSGGVGHEVGVSGHMTDVTIRRNTAGTTGGGIAVEGDGSTVTVADSKIVENNAVAGAGGGVWIEDDDSGNEVTIRRTTISRNQATSAGATGGGIYNGTNTTMALNNTRVIDNLANTAPGGIDNRGTITVAGKVVIVGNRPTNCAGSPNPVPTCAG</sequence>
<dbReference type="eggNOG" id="COG3210">
    <property type="taxonomic scope" value="Bacteria"/>
</dbReference>
<dbReference type="Proteomes" id="UP000000235">
    <property type="component" value="Chromosome"/>
</dbReference>
<dbReference type="InterPro" id="IPR011050">
    <property type="entry name" value="Pectin_lyase_fold/virulence"/>
</dbReference>
<reference evidence="3" key="1">
    <citation type="journal article" date="2007" name="Proc. Natl. Acad. Sci. U.S.A.">
        <title>Genome sequencing reveals complex secondary metabolome in the marine actinomycete Salinispora tropica.</title>
        <authorList>
            <person name="Udwary D.W."/>
            <person name="Zeigler L."/>
            <person name="Asolkar R.N."/>
            <person name="Singan V."/>
            <person name="Lapidus A."/>
            <person name="Fenical W."/>
            <person name="Jensen P.R."/>
            <person name="Moore B.S."/>
        </authorList>
    </citation>
    <scope>NUCLEOTIDE SEQUENCE [LARGE SCALE GENOMIC DNA]</scope>
    <source>
        <strain evidence="3">ATCC BAA-916 / DSM 44818 / CNB-440</strain>
    </source>
</reference>
<dbReference type="STRING" id="369723.Strop_3668"/>
<dbReference type="SMART" id="SM00710">
    <property type="entry name" value="PbH1"/>
    <property type="match status" value="5"/>
</dbReference>
<dbReference type="AlphaFoldDB" id="A4XB00"/>